<comment type="caution">
    <text evidence="2">The sequence shown here is derived from an EMBL/GenBank/DDBJ whole genome shotgun (WGS) entry which is preliminary data.</text>
</comment>
<keyword evidence="1" id="KW-0812">Transmembrane</keyword>
<protein>
    <submittedName>
        <fullName evidence="2">Uncharacterized protein</fullName>
    </submittedName>
</protein>
<dbReference type="RefSeq" id="WP_142923909.1">
    <property type="nucleotide sequence ID" value="NZ_QYJN01000090.1"/>
</dbReference>
<evidence type="ECO:0000313" key="3">
    <source>
        <dbReference type="Proteomes" id="UP000265541"/>
    </source>
</evidence>
<feature type="transmembrane region" description="Helical" evidence="1">
    <location>
        <begin position="45"/>
        <end position="62"/>
    </location>
</feature>
<organism evidence="2 3">
    <name type="scientific">Staphylococcus gallinarum</name>
    <dbReference type="NCBI Taxonomy" id="1293"/>
    <lineage>
        <taxon>Bacteria</taxon>
        <taxon>Bacillati</taxon>
        <taxon>Bacillota</taxon>
        <taxon>Bacilli</taxon>
        <taxon>Bacillales</taxon>
        <taxon>Staphylococcaceae</taxon>
        <taxon>Staphylococcus</taxon>
    </lineage>
</organism>
<keyword evidence="1" id="KW-1133">Transmembrane helix</keyword>
<feature type="transmembrane region" description="Helical" evidence="1">
    <location>
        <begin position="20"/>
        <end position="39"/>
    </location>
</feature>
<gene>
    <name evidence="2" type="ORF">BUZ14_14000</name>
</gene>
<name>A0A3A0V850_STAGA</name>
<evidence type="ECO:0000313" key="2">
    <source>
        <dbReference type="EMBL" id="RIP29607.1"/>
    </source>
</evidence>
<keyword evidence="1" id="KW-0472">Membrane</keyword>
<dbReference type="Proteomes" id="UP000265541">
    <property type="component" value="Unassembled WGS sequence"/>
</dbReference>
<dbReference type="EMBL" id="QYJN01000090">
    <property type="protein sequence ID" value="RIP29607.1"/>
    <property type="molecule type" value="Genomic_DNA"/>
</dbReference>
<proteinExistence type="predicted"/>
<reference evidence="2 3" key="1">
    <citation type="journal article" date="2016" name="Front. Microbiol.">
        <title>Comprehensive Phylogenetic Analysis of Bovine Non-aureus Staphylococci Species Based on Whole-Genome Sequencing.</title>
        <authorList>
            <person name="Naushad S."/>
            <person name="Barkema H.W."/>
            <person name="Luby C."/>
            <person name="Condas L.A."/>
            <person name="Nobrega D.B."/>
            <person name="Carson D.A."/>
            <person name="De Buck J."/>
        </authorList>
    </citation>
    <scope>NUCLEOTIDE SEQUENCE [LARGE SCALE GENOMIC DNA]</scope>
    <source>
        <strain evidence="2 3">SNUC 4781</strain>
    </source>
</reference>
<sequence>MGKDNDMKLFFQFIKRNKPAILLAGMIFLSANMFTLYLISDEDMIMNVVVSIIFFTLIDLTIDKQR</sequence>
<evidence type="ECO:0000256" key="1">
    <source>
        <dbReference type="SAM" id="Phobius"/>
    </source>
</evidence>
<accession>A0A3A0V850</accession>
<dbReference type="AlphaFoldDB" id="A0A3A0V850"/>